<dbReference type="EMBL" id="JAWJZY010000001">
    <property type="protein sequence ID" value="MEE8657794.1"/>
    <property type="molecule type" value="Genomic_DNA"/>
</dbReference>
<keyword evidence="5" id="KW-1185">Reference proteome</keyword>
<evidence type="ECO:0000256" key="2">
    <source>
        <dbReference type="ARBA" id="ARBA00022573"/>
    </source>
</evidence>
<proteinExistence type="predicted"/>
<evidence type="ECO:0000256" key="1">
    <source>
        <dbReference type="ARBA" id="ARBA00004953"/>
    </source>
</evidence>
<dbReference type="PROSITE" id="PS51014">
    <property type="entry name" value="COBK_CBIJ"/>
    <property type="match status" value="1"/>
</dbReference>
<dbReference type="Pfam" id="PF02571">
    <property type="entry name" value="CbiJ"/>
    <property type="match status" value="1"/>
</dbReference>
<evidence type="ECO:0000313" key="5">
    <source>
        <dbReference type="Proteomes" id="UP001312908"/>
    </source>
</evidence>
<organism evidence="4 5">
    <name type="scientific">Sorlinia euscelidii</name>
    <dbReference type="NCBI Taxonomy" id="3081148"/>
    <lineage>
        <taxon>Bacteria</taxon>
        <taxon>Pseudomonadati</taxon>
        <taxon>Pseudomonadota</taxon>
        <taxon>Alphaproteobacteria</taxon>
        <taxon>Acetobacterales</taxon>
        <taxon>Acetobacteraceae</taxon>
        <taxon>Sorlinia</taxon>
    </lineage>
</organism>
<comment type="pathway">
    <text evidence="1">Cofactor biosynthesis; adenosylcobalamin biosynthesis.</text>
</comment>
<name>A0ABU7U1T0_9PROT</name>
<dbReference type="PANTHER" id="PTHR36925">
    <property type="entry name" value="COBALT-PRECORRIN-6A REDUCTASE"/>
    <property type="match status" value="1"/>
</dbReference>
<accession>A0ABU7U1T0</accession>
<dbReference type="PANTHER" id="PTHR36925:SF1">
    <property type="entry name" value="COBALT-PRECORRIN-6A REDUCTASE"/>
    <property type="match status" value="1"/>
</dbReference>
<keyword evidence="2" id="KW-0169">Cobalamin biosynthesis</keyword>
<dbReference type="NCBIfam" id="NF005968">
    <property type="entry name" value="PRK08057.1-2"/>
    <property type="match status" value="1"/>
</dbReference>
<evidence type="ECO:0000256" key="3">
    <source>
        <dbReference type="ARBA" id="ARBA00023002"/>
    </source>
</evidence>
<evidence type="ECO:0000313" key="4">
    <source>
        <dbReference type="EMBL" id="MEE8657794.1"/>
    </source>
</evidence>
<comment type="caution">
    <text evidence="4">The sequence shown here is derived from an EMBL/GenBank/DDBJ whole genome shotgun (WGS) entry which is preliminary data.</text>
</comment>
<dbReference type="Proteomes" id="UP001312908">
    <property type="component" value="Unassembled WGS sequence"/>
</dbReference>
<keyword evidence="3" id="KW-0560">Oxidoreductase</keyword>
<dbReference type="InterPro" id="IPR003723">
    <property type="entry name" value="Precorrin-6x_reduct"/>
</dbReference>
<protein>
    <submittedName>
        <fullName evidence="4">Cobalt-precorrin-6A reductase</fullName>
    </submittedName>
</protein>
<sequence>MIETENMKILILGGTREARLLAEDPHFPQQARFIFSLAGVTQAPDLPQGQTRLGGFGGVEGLIAYLERENIAAVIDATHPFAARISHHAATACAATCRPILRLGRPAWQRQPGDHWVDVASMDDAVPALGVEPRRVLLTTGRQHVAPFIKAPQHYYFLRSIEPVSQDLPRFFETIIARPPFKLEDELALLTRLKIDVLVTKNSGAPAIAAKLDAARRLGLRVIMINRPLLPPIGEVSTVEGAIKWVARLASVHLESRQM</sequence>
<gene>
    <name evidence="4" type="ORF">DOFOFD_02040</name>
</gene>
<dbReference type="NCBIfam" id="TIGR00715">
    <property type="entry name" value="precor6x_red"/>
    <property type="match status" value="1"/>
</dbReference>
<reference evidence="4 5" key="1">
    <citation type="submission" date="2023-10" db="EMBL/GenBank/DDBJ databases">
        <title>Sorlinia euscelidii gen. nov., sp. nov., an acetic acid bacteria isolated from the gut of Euscelidius variegatus emitter.</title>
        <authorList>
            <person name="Michoud G."/>
            <person name="Marasco R."/>
            <person name="Seferji K."/>
            <person name="Gonella E."/>
            <person name="Garuglieri E."/>
            <person name="Alma A."/>
            <person name="Mapelli F."/>
            <person name="Borin S."/>
            <person name="Daffonchio D."/>
            <person name="Crotti E."/>
        </authorList>
    </citation>
    <scope>NUCLEOTIDE SEQUENCE [LARGE SCALE GENOMIC DNA]</scope>
    <source>
        <strain evidence="4 5">EV16P</strain>
    </source>
</reference>